<dbReference type="InterPro" id="IPR050553">
    <property type="entry name" value="Thioredoxin_ResA/DsbE_sf"/>
</dbReference>
<proteinExistence type="predicted"/>
<organism evidence="2">
    <name type="scientific">Trepomonas sp. PC1</name>
    <dbReference type="NCBI Taxonomy" id="1076344"/>
    <lineage>
        <taxon>Eukaryota</taxon>
        <taxon>Metamonada</taxon>
        <taxon>Diplomonadida</taxon>
        <taxon>Hexamitidae</taxon>
        <taxon>Hexamitinae</taxon>
        <taxon>Trepomonas</taxon>
    </lineage>
</organism>
<dbReference type="InterPro" id="IPR013766">
    <property type="entry name" value="Thioredoxin_domain"/>
</dbReference>
<dbReference type="PROSITE" id="PS51352">
    <property type="entry name" value="THIOREDOXIN_2"/>
    <property type="match status" value="1"/>
</dbReference>
<dbReference type="CDD" id="cd02966">
    <property type="entry name" value="TlpA_like_family"/>
    <property type="match status" value="1"/>
</dbReference>
<accession>A0A146KIY9</accession>
<dbReference type="Pfam" id="PF00578">
    <property type="entry name" value="AhpC-TSA"/>
    <property type="match status" value="1"/>
</dbReference>
<dbReference type="EMBL" id="GDID01001245">
    <property type="protein sequence ID" value="JAP95361.1"/>
    <property type="molecule type" value="Transcribed_RNA"/>
</dbReference>
<protein>
    <submittedName>
        <fullName evidence="2">Redoxin domain protein</fullName>
    </submittedName>
</protein>
<sequence>MSAQKIIQGLDFVTNVQEYKEGMPIMIECFATWCPPCRGAIPHLAEMHAKFQNVYLVSISREDKAKVEALKKNMPLMGKYNLAVDLRKDGLEKYMEEQNVEGIPHCFIFDKTGNMVWQGHPMDGECKQHLEKLNK</sequence>
<evidence type="ECO:0000259" key="1">
    <source>
        <dbReference type="PROSITE" id="PS51352"/>
    </source>
</evidence>
<feature type="domain" description="Thioredoxin" evidence="1">
    <location>
        <begin position="1"/>
        <end position="135"/>
    </location>
</feature>
<dbReference type="GO" id="GO:0016209">
    <property type="term" value="F:antioxidant activity"/>
    <property type="evidence" value="ECO:0007669"/>
    <property type="project" value="InterPro"/>
</dbReference>
<gene>
    <name evidence="2" type="ORF">TPC1_11676</name>
</gene>
<dbReference type="Gene3D" id="3.40.30.10">
    <property type="entry name" value="Glutaredoxin"/>
    <property type="match status" value="1"/>
</dbReference>
<name>A0A146KIY9_9EUKA</name>
<dbReference type="GO" id="GO:0016491">
    <property type="term" value="F:oxidoreductase activity"/>
    <property type="evidence" value="ECO:0007669"/>
    <property type="project" value="InterPro"/>
</dbReference>
<dbReference type="PANTHER" id="PTHR42852:SF18">
    <property type="entry name" value="CHROMOSOME UNDETERMINED SCAFFOLD_47, WHOLE GENOME SHOTGUN SEQUENCE"/>
    <property type="match status" value="1"/>
</dbReference>
<evidence type="ECO:0000313" key="2">
    <source>
        <dbReference type="EMBL" id="JAP95361.1"/>
    </source>
</evidence>
<dbReference type="PANTHER" id="PTHR42852">
    <property type="entry name" value="THIOL:DISULFIDE INTERCHANGE PROTEIN DSBE"/>
    <property type="match status" value="1"/>
</dbReference>
<dbReference type="InterPro" id="IPR000866">
    <property type="entry name" value="AhpC/TSA"/>
</dbReference>
<dbReference type="SUPFAM" id="SSF52833">
    <property type="entry name" value="Thioredoxin-like"/>
    <property type="match status" value="1"/>
</dbReference>
<reference evidence="2" key="1">
    <citation type="submission" date="2015-07" db="EMBL/GenBank/DDBJ databases">
        <title>Adaptation to a free-living lifestyle via gene acquisitions in the diplomonad Trepomonas sp. PC1.</title>
        <authorList>
            <person name="Xu F."/>
            <person name="Jerlstrom-Hultqvist J."/>
            <person name="Kolisko M."/>
            <person name="Simpson A.G.B."/>
            <person name="Roger A.J."/>
            <person name="Svard S.G."/>
            <person name="Andersson J.O."/>
        </authorList>
    </citation>
    <scope>NUCLEOTIDE SEQUENCE</scope>
    <source>
        <strain evidence="2">PC1</strain>
    </source>
</reference>
<dbReference type="AlphaFoldDB" id="A0A146KIY9"/>
<dbReference type="InterPro" id="IPR036249">
    <property type="entry name" value="Thioredoxin-like_sf"/>
</dbReference>